<dbReference type="PANTHER" id="PTHR35004:SF7">
    <property type="entry name" value="INTEGRASE PROTEIN"/>
    <property type="match status" value="1"/>
</dbReference>
<evidence type="ECO:0000313" key="3">
    <source>
        <dbReference type="Proteomes" id="UP000271624"/>
    </source>
</evidence>
<comment type="caution">
    <text evidence="2">The sequence shown here is derived from an EMBL/GenBank/DDBJ whole genome shotgun (WGS) entry which is preliminary data.</text>
</comment>
<accession>A0A433UKP8</accession>
<sequence>MPKKQIPAETVVDLRRRLNQLPPRSKERRLLVQEIAHLYGISEDTVYRALREDMQVRSVRRADRDVPRVIPKAGLERYCEIIAAIKIRTSNRKGRHLSTVQAIRLLEEDGINTPDGHVTAPAGLLKPTTVNRYLKKWGYDRDTLIRQPPAVRFQAEYSNQCWHFDLSPSDLKHVKAPAWIEPGRGHPLLMLYSVVDDRSGVAYQEYHGVYGEDVEAALRFMFAAMSKKAEPNLPFEGIPQMLYMDNGPIAKSLVFQKVMKDLGIDVRTHLPNGKDGRRVTARSKGKVERPFRTVKEMHETLYHLHEPETEAEANAWLMKFLLHYNSRTHRSEPHSRIEDWIDNQPDDGVRGMCQWERFCTYARSPERRKVGIDARVTVEGVAYEVEPDLAGETVILWWGLFDNELYVEHSERRYGPFLPVNGPIPLHRYRSFKKTRTQKRADRIEALARQLSLPSSAIGIGDVTILGDTKELKIKPFVDSNPFTELTFSTAIAAKLAIAEYLARPLAKLTPEQVTYIDAVCTSTLNKQEVMKQVRDFFNPLPGTNNAE</sequence>
<feature type="domain" description="Integrase catalytic" evidence="1">
    <location>
        <begin position="145"/>
        <end position="344"/>
    </location>
</feature>
<name>A0A433UKP8_9CYAN</name>
<keyword evidence="3" id="KW-1185">Reference proteome</keyword>
<dbReference type="GO" id="GO:0015074">
    <property type="term" value="P:DNA integration"/>
    <property type="evidence" value="ECO:0007669"/>
    <property type="project" value="InterPro"/>
</dbReference>
<dbReference type="PANTHER" id="PTHR35004">
    <property type="entry name" value="TRANSPOSASE RV3428C-RELATED"/>
    <property type="match status" value="1"/>
</dbReference>
<evidence type="ECO:0000313" key="2">
    <source>
        <dbReference type="EMBL" id="RUS94425.1"/>
    </source>
</evidence>
<dbReference type="Proteomes" id="UP000271624">
    <property type="component" value="Unassembled WGS sequence"/>
</dbReference>
<dbReference type="InterPro" id="IPR001584">
    <property type="entry name" value="Integrase_cat-core"/>
</dbReference>
<gene>
    <name evidence="2" type="ORF">DSM106972_093200</name>
</gene>
<organism evidence="2 3">
    <name type="scientific">Dulcicalothrix desertica PCC 7102</name>
    <dbReference type="NCBI Taxonomy" id="232991"/>
    <lineage>
        <taxon>Bacteria</taxon>
        <taxon>Bacillati</taxon>
        <taxon>Cyanobacteriota</taxon>
        <taxon>Cyanophyceae</taxon>
        <taxon>Nostocales</taxon>
        <taxon>Calotrichaceae</taxon>
        <taxon>Dulcicalothrix</taxon>
    </lineage>
</organism>
<dbReference type="EMBL" id="RSCL01000048">
    <property type="protein sequence ID" value="RUS94425.1"/>
    <property type="molecule type" value="Genomic_DNA"/>
</dbReference>
<protein>
    <recommendedName>
        <fullName evidence="1">Integrase catalytic domain-containing protein</fullName>
    </recommendedName>
</protein>
<dbReference type="InterPro" id="IPR012337">
    <property type="entry name" value="RNaseH-like_sf"/>
</dbReference>
<reference evidence="2" key="1">
    <citation type="submission" date="2018-12" db="EMBL/GenBank/DDBJ databases">
        <authorList>
            <person name="Will S."/>
            <person name="Neumann-Schaal M."/>
            <person name="Henke P."/>
        </authorList>
    </citation>
    <scope>NUCLEOTIDE SEQUENCE</scope>
    <source>
        <strain evidence="2">PCC 7102</strain>
    </source>
</reference>
<dbReference type="GO" id="GO:0003676">
    <property type="term" value="F:nucleic acid binding"/>
    <property type="evidence" value="ECO:0007669"/>
    <property type="project" value="InterPro"/>
</dbReference>
<dbReference type="Gene3D" id="3.30.420.10">
    <property type="entry name" value="Ribonuclease H-like superfamily/Ribonuclease H"/>
    <property type="match status" value="1"/>
</dbReference>
<reference evidence="2" key="2">
    <citation type="journal article" date="2019" name="Genome Biol. Evol.">
        <title>Day and night: Metabolic profiles and evolutionary relationships of six axenic non-marine cyanobacteria.</title>
        <authorList>
            <person name="Will S.E."/>
            <person name="Henke P."/>
            <person name="Boedeker C."/>
            <person name="Huang S."/>
            <person name="Brinkmann H."/>
            <person name="Rohde M."/>
            <person name="Jarek M."/>
            <person name="Friedl T."/>
            <person name="Seufert S."/>
            <person name="Schumacher M."/>
            <person name="Overmann J."/>
            <person name="Neumann-Schaal M."/>
            <person name="Petersen J."/>
        </authorList>
    </citation>
    <scope>NUCLEOTIDE SEQUENCE [LARGE SCALE GENOMIC DNA]</scope>
    <source>
        <strain evidence="2">PCC 7102</strain>
    </source>
</reference>
<dbReference type="AlphaFoldDB" id="A0A433UKP8"/>
<evidence type="ECO:0000259" key="1">
    <source>
        <dbReference type="PROSITE" id="PS50994"/>
    </source>
</evidence>
<dbReference type="SUPFAM" id="SSF53098">
    <property type="entry name" value="Ribonuclease H-like"/>
    <property type="match status" value="1"/>
</dbReference>
<dbReference type="PROSITE" id="PS50994">
    <property type="entry name" value="INTEGRASE"/>
    <property type="match status" value="1"/>
</dbReference>
<proteinExistence type="predicted"/>
<dbReference type="InterPro" id="IPR036397">
    <property type="entry name" value="RNaseH_sf"/>
</dbReference>